<dbReference type="Proteomes" id="UP001189429">
    <property type="component" value="Unassembled WGS sequence"/>
</dbReference>
<feature type="compositionally biased region" description="Basic and acidic residues" evidence="1">
    <location>
        <begin position="65"/>
        <end position="74"/>
    </location>
</feature>
<dbReference type="EMBL" id="CAUYUJ010000765">
    <property type="protein sequence ID" value="CAK0792399.1"/>
    <property type="molecule type" value="Genomic_DNA"/>
</dbReference>
<reference evidence="2" key="1">
    <citation type="submission" date="2023-10" db="EMBL/GenBank/DDBJ databases">
        <authorList>
            <person name="Chen Y."/>
            <person name="Shah S."/>
            <person name="Dougan E. K."/>
            <person name="Thang M."/>
            <person name="Chan C."/>
        </authorList>
    </citation>
    <scope>NUCLEOTIDE SEQUENCE [LARGE SCALE GENOMIC DNA]</scope>
</reference>
<protein>
    <submittedName>
        <fullName evidence="2">Uncharacterized protein</fullName>
    </submittedName>
</protein>
<accession>A0ABN9PHF8</accession>
<feature type="region of interest" description="Disordered" evidence="1">
    <location>
        <begin position="31"/>
        <end position="51"/>
    </location>
</feature>
<comment type="caution">
    <text evidence="2">The sequence shown here is derived from an EMBL/GenBank/DDBJ whole genome shotgun (WGS) entry which is preliminary data.</text>
</comment>
<proteinExistence type="predicted"/>
<evidence type="ECO:0000256" key="1">
    <source>
        <dbReference type="SAM" id="MobiDB-lite"/>
    </source>
</evidence>
<name>A0ABN9PHF8_9DINO</name>
<organism evidence="2 3">
    <name type="scientific">Prorocentrum cordatum</name>
    <dbReference type="NCBI Taxonomy" id="2364126"/>
    <lineage>
        <taxon>Eukaryota</taxon>
        <taxon>Sar</taxon>
        <taxon>Alveolata</taxon>
        <taxon>Dinophyceae</taxon>
        <taxon>Prorocentrales</taxon>
        <taxon>Prorocentraceae</taxon>
        <taxon>Prorocentrum</taxon>
    </lineage>
</organism>
<keyword evidence="3" id="KW-1185">Reference proteome</keyword>
<evidence type="ECO:0000313" key="2">
    <source>
        <dbReference type="EMBL" id="CAK0792399.1"/>
    </source>
</evidence>
<evidence type="ECO:0000313" key="3">
    <source>
        <dbReference type="Proteomes" id="UP001189429"/>
    </source>
</evidence>
<gene>
    <name evidence="2" type="ORF">PCOR1329_LOCUS3000</name>
</gene>
<feature type="region of interest" description="Disordered" evidence="1">
    <location>
        <begin position="65"/>
        <end position="106"/>
    </location>
</feature>
<sequence>MGCQAASLRLPGPGAAFPRCERQCVVVVGGESGEDSGELGGAAAEQRPGVRRQDGRVVAAGRLSADAHAEDGHGARRGAGQGRGLPVRDAPALDSGSAAPTDLIVR</sequence>